<comment type="cofactor">
    <cofactor evidence="8">
        <name>FAD</name>
        <dbReference type="ChEBI" id="CHEBI:57692"/>
    </cofactor>
    <text evidence="8">Binds 1 FAD per subunit.</text>
</comment>
<dbReference type="GO" id="GO:0005737">
    <property type="term" value="C:cytoplasm"/>
    <property type="evidence" value="ECO:0007669"/>
    <property type="project" value="InterPro"/>
</dbReference>
<dbReference type="GO" id="GO:0004791">
    <property type="term" value="F:thioredoxin-disulfide reductase (NADPH) activity"/>
    <property type="evidence" value="ECO:0007669"/>
    <property type="project" value="UniProtKB-UniRule"/>
</dbReference>
<comment type="catalytic activity">
    <reaction evidence="7">
        <text>[thioredoxin]-dithiol + NADP(+) = [thioredoxin]-disulfide + NADPH + H(+)</text>
        <dbReference type="Rhea" id="RHEA:20345"/>
        <dbReference type="Rhea" id="RHEA-COMP:10698"/>
        <dbReference type="Rhea" id="RHEA-COMP:10700"/>
        <dbReference type="ChEBI" id="CHEBI:15378"/>
        <dbReference type="ChEBI" id="CHEBI:29950"/>
        <dbReference type="ChEBI" id="CHEBI:50058"/>
        <dbReference type="ChEBI" id="CHEBI:57783"/>
        <dbReference type="ChEBI" id="CHEBI:58349"/>
        <dbReference type="EC" id="1.8.1.9"/>
    </reaction>
</comment>
<evidence type="ECO:0000256" key="3">
    <source>
        <dbReference type="ARBA" id="ARBA00022827"/>
    </source>
</evidence>
<sequence length="306" mass="33191">MYDLIIIGSGPAGMTAGIYAQRAGLDALVIERNFMSGGQIVDTYEVDNYPGFPSINGFDLAQKMREHADQLGVQFKMGDVQKIEDLGEEKKVITAEETLTAKTVLFATGAKHSLLNIPGEAEYAGKGVSYCATCDGAFYKDKDVAVVGGGNVAVEDAIFLARTCRKVYLVHRRDQLRAQKALQNKLFESDRIELVWNHLPVEIVGEDGMVNGLRTKDKNTNEEQLLDVSGVFIAVGIVPNSDGFDQVCKCDEKGYIIAGEDGRTSAPGIFAAGDVRQKEVRQVATAVGDGANAVASVERYLNTKEW</sequence>
<reference evidence="10" key="1">
    <citation type="journal article" date="2020" name="Appl. Environ. Microbiol.">
        <title>Medium-Chain Fatty Acid Synthesis by 'Candidatus Weimeria bifida' gen. nov., sp. nov., and 'Candidatus Pseudoramibacter fermentans' sp. nov.</title>
        <authorList>
            <person name="Scarborough M.J."/>
            <person name="Myers K.S."/>
            <person name="Donohue T.J."/>
            <person name="Noguera D.R."/>
        </authorList>
    </citation>
    <scope>NUCLEOTIDE SEQUENCE</scope>
    <source>
        <strain evidence="10">EUB1.1</strain>
    </source>
</reference>
<evidence type="ECO:0000256" key="7">
    <source>
        <dbReference type="RuleBase" id="RU003880"/>
    </source>
</evidence>
<dbReference type="InterPro" id="IPR023753">
    <property type="entry name" value="FAD/NAD-binding_dom"/>
</dbReference>
<dbReference type="PROSITE" id="PS00573">
    <property type="entry name" value="PYRIDINE_REDOX_2"/>
    <property type="match status" value="1"/>
</dbReference>
<dbReference type="PRINTS" id="PR00469">
    <property type="entry name" value="PNDRDTASEII"/>
</dbReference>
<dbReference type="Proteomes" id="UP000473648">
    <property type="component" value="Unassembled WGS sequence"/>
</dbReference>
<dbReference type="NCBIfam" id="TIGR01292">
    <property type="entry name" value="TRX_reduct"/>
    <property type="match status" value="1"/>
</dbReference>
<protein>
    <recommendedName>
        <fullName evidence="7">Thioredoxin reductase</fullName>
        <ecNumber evidence="7">1.8.1.9</ecNumber>
    </recommendedName>
</protein>
<keyword evidence="4 7" id="KW-0560">Oxidoreductase</keyword>
<dbReference type="InterPro" id="IPR036188">
    <property type="entry name" value="FAD/NAD-bd_sf"/>
</dbReference>
<dbReference type="InterPro" id="IPR008255">
    <property type="entry name" value="Pyr_nucl-diS_OxRdtase_2_AS"/>
</dbReference>
<keyword evidence="11" id="KW-1185">Reference proteome</keyword>
<name>A0A6L5GRU5_9FIRM</name>
<proteinExistence type="inferred from homology"/>
<gene>
    <name evidence="10" type="primary">trxB</name>
    <name evidence="10" type="ORF">FRC53_05910</name>
</gene>
<evidence type="ECO:0000256" key="8">
    <source>
        <dbReference type="RuleBase" id="RU003881"/>
    </source>
</evidence>
<evidence type="ECO:0000256" key="2">
    <source>
        <dbReference type="ARBA" id="ARBA00022630"/>
    </source>
</evidence>
<dbReference type="InterPro" id="IPR005982">
    <property type="entry name" value="Thioredox_Rdtase"/>
</dbReference>
<dbReference type="EMBL" id="VOGB01000004">
    <property type="protein sequence ID" value="MQM72947.1"/>
    <property type="molecule type" value="Genomic_DNA"/>
</dbReference>
<feature type="domain" description="FAD/NAD(P)-binding" evidence="9">
    <location>
        <begin position="2"/>
        <end position="290"/>
    </location>
</feature>
<evidence type="ECO:0000313" key="11">
    <source>
        <dbReference type="Proteomes" id="UP000473648"/>
    </source>
</evidence>
<dbReference type="GO" id="GO:0019430">
    <property type="term" value="P:removal of superoxide radicals"/>
    <property type="evidence" value="ECO:0007669"/>
    <property type="project" value="UniProtKB-UniRule"/>
</dbReference>
<accession>A0A6L5GRU5</accession>
<comment type="caution">
    <text evidence="10">The sequence shown here is derived from an EMBL/GenBank/DDBJ whole genome shotgun (WGS) entry which is preliminary data.</text>
</comment>
<dbReference type="Gene3D" id="3.50.50.60">
    <property type="entry name" value="FAD/NAD(P)-binding domain"/>
    <property type="match status" value="2"/>
</dbReference>
<keyword evidence="8" id="KW-0521">NADP</keyword>
<dbReference type="PANTHER" id="PTHR48105">
    <property type="entry name" value="THIOREDOXIN REDUCTASE 1-RELATED-RELATED"/>
    <property type="match status" value="1"/>
</dbReference>
<dbReference type="Pfam" id="PF07992">
    <property type="entry name" value="Pyr_redox_2"/>
    <property type="match status" value="1"/>
</dbReference>
<keyword evidence="5" id="KW-1015">Disulfide bond</keyword>
<evidence type="ECO:0000259" key="9">
    <source>
        <dbReference type="Pfam" id="PF07992"/>
    </source>
</evidence>
<evidence type="ECO:0000256" key="1">
    <source>
        <dbReference type="ARBA" id="ARBA00009333"/>
    </source>
</evidence>
<dbReference type="AlphaFoldDB" id="A0A6L5GRU5"/>
<dbReference type="InterPro" id="IPR050097">
    <property type="entry name" value="Ferredoxin-NADP_redctase_2"/>
</dbReference>
<dbReference type="EC" id="1.8.1.9" evidence="7"/>
<keyword evidence="3 7" id="KW-0274">FAD</keyword>
<evidence type="ECO:0000256" key="5">
    <source>
        <dbReference type="ARBA" id="ARBA00023157"/>
    </source>
</evidence>
<comment type="similarity">
    <text evidence="1 7">Belongs to the class-II pyridine nucleotide-disulfide oxidoreductase family.</text>
</comment>
<keyword evidence="6 7" id="KW-0676">Redox-active center</keyword>
<evidence type="ECO:0000313" key="10">
    <source>
        <dbReference type="EMBL" id="MQM72947.1"/>
    </source>
</evidence>
<evidence type="ECO:0000256" key="4">
    <source>
        <dbReference type="ARBA" id="ARBA00023002"/>
    </source>
</evidence>
<evidence type="ECO:0000256" key="6">
    <source>
        <dbReference type="ARBA" id="ARBA00023284"/>
    </source>
</evidence>
<comment type="subunit">
    <text evidence="7">Homodimer.</text>
</comment>
<dbReference type="PRINTS" id="PR00368">
    <property type="entry name" value="FADPNR"/>
</dbReference>
<organism evidence="10 11">
    <name type="scientific">Candidatus Pseudoramibacter fermentans</name>
    <dbReference type="NCBI Taxonomy" id="2594427"/>
    <lineage>
        <taxon>Bacteria</taxon>
        <taxon>Bacillati</taxon>
        <taxon>Bacillota</taxon>
        <taxon>Clostridia</taxon>
        <taxon>Eubacteriales</taxon>
        <taxon>Eubacteriaceae</taxon>
        <taxon>Pseudoramibacter</taxon>
    </lineage>
</organism>
<keyword evidence="2 7" id="KW-0285">Flavoprotein</keyword>
<dbReference type="SUPFAM" id="SSF51905">
    <property type="entry name" value="FAD/NAD(P)-binding domain"/>
    <property type="match status" value="1"/>
</dbReference>